<protein>
    <submittedName>
        <fullName evidence="2">Uncharacterized protein</fullName>
    </submittedName>
</protein>
<evidence type="ECO:0000313" key="2">
    <source>
        <dbReference type="EMBL" id="PWN23652.1"/>
    </source>
</evidence>
<evidence type="ECO:0000313" key="3">
    <source>
        <dbReference type="Proteomes" id="UP000245942"/>
    </source>
</evidence>
<feature type="compositionally biased region" description="Polar residues" evidence="1">
    <location>
        <begin position="27"/>
        <end position="37"/>
    </location>
</feature>
<organism evidence="2 3">
    <name type="scientific">Pseudomicrostroma glucosiphilum</name>
    <dbReference type="NCBI Taxonomy" id="1684307"/>
    <lineage>
        <taxon>Eukaryota</taxon>
        <taxon>Fungi</taxon>
        <taxon>Dikarya</taxon>
        <taxon>Basidiomycota</taxon>
        <taxon>Ustilaginomycotina</taxon>
        <taxon>Exobasidiomycetes</taxon>
        <taxon>Microstromatales</taxon>
        <taxon>Microstromatales incertae sedis</taxon>
        <taxon>Pseudomicrostroma</taxon>
    </lineage>
</organism>
<evidence type="ECO:0000256" key="1">
    <source>
        <dbReference type="SAM" id="MobiDB-lite"/>
    </source>
</evidence>
<dbReference type="Proteomes" id="UP000245942">
    <property type="component" value="Unassembled WGS sequence"/>
</dbReference>
<name>A0A316UEL5_9BASI</name>
<gene>
    <name evidence="2" type="ORF">BCV69DRAFT_6762</name>
</gene>
<feature type="compositionally biased region" description="Polar residues" evidence="1">
    <location>
        <begin position="45"/>
        <end position="55"/>
    </location>
</feature>
<reference evidence="2 3" key="1">
    <citation type="journal article" date="2018" name="Mol. Biol. Evol.">
        <title>Broad Genomic Sampling Reveals a Smut Pathogenic Ancestry of the Fungal Clade Ustilaginomycotina.</title>
        <authorList>
            <person name="Kijpornyongpan T."/>
            <person name="Mondo S.J."/>
            <person name="Barry K."/>
            <person name="Sandor L."/>
            <person name="Lee J."/>
            <person name="Lipzen A."/>
            <person name="Pangilinan J."/>
            <person name="LaButti K."/>
            <person name="Hainaut M."/>
            <person name="Henrissat B."/>
            <person name="Grigoriev I.V."/>
            <person name="Spatafora J.W."/>
            <person name="Aime M.C."/>
        </authorList>
    </citation>
    <scope>NUCLEOTIDE SEQUENCE [LARGE SCALE GENOMIC DNA]</scope>
    <source>
        <strain evidence="2 3">MCA 4718</strain>
    </source>
</reference>
<accession>A0A316UEL5</accession>
<sequence>MASRLRQAFASAGKPDGQSDEPAGGRTTPTLSNNGADDSTETADETFNTANSNNTTVGAAVEGLSLDIPGVSGKGPDGVPKKKKSFGECCCELIAQPFRTTVASADPPGAIVPSVLPRSASFSSCQPTTGTSHLL</sequence>
<feature type="region of interest" description="Disordered" evidence="1">
    <location>
        <begin position="1"/>
        <end position="55"/>
    </location>
</feature>
<keyword evidence="3" id="KW-1185">Reference proteome</keyword>
<dbReference type="EMBL" id="KZ819321">
    <property type="protein sequence ID" value="PWN23652.1"/>
    <property type="molecule type" value="Genomic_DNA"/>
</dbReference>
<dbReference type="GeneID" id="37017176"/>
<dbReference type="AlphaFoldDB" id="A0A316UEL5"/>
<dbReference type="RefSeq" id="XP_025350812.1">
    <property type="nucleotide sequence ID" value="XM_025495442.1"/>
</dbReference>
<proteinExistence type="predicted"/>